<accession>A0A0A7EC46</accession>
<name>A0A0A7EC46_9GAMM</name>
<gene>
    <name evidence="3" type="ORF">OM33_02450</name>
</gene>
<dbReference type="EMBL" id="CP009888">
    <property type="protein sequence ID" value="AIY64139.1"/>
    <property type="molecule type" value="Genomic_DNA"/>
</dbReference>
<protein>
    <recommendedName>
        <fullName evidence="5">Type IV pilus biogenesis protein PilP</fullName>
    </recommendedName>
</protein>
<dbReference type="STRING" id="1348114.OM33_02450"/>
<evidence type="ECO:0000313" key="4">
    <source>
        <dbReference type="Proteomes" id="UP000030341"/>
    </source>
</evidence>
<feature type="signal peptide" evidence="2">
    <location>
        <begin position="1"/>
        <end position="18"/>
    </location>
</feature>
<evidence type="ECO:0000256" key="2">
    <source>
        <dbReference type="SAM" id="SignalP"/>
    </source>
</evidence>
<keyword evidence="2" id="KW-0732">Signal</keyword>
<dbReference type="AlphaFoldDB" id="A0A0A7EC46"/>
<dbReference type="RefSeq" id="WP_038638306.1">
    <property type="nucleotide sequence ID" value="NZ_CP009888.1"/>
</dbReference>
<feature type="region of interest" description="Disordered" evidence="1">
    <location>
        <begin position="56"/>
        <end position="86"/>
    </location>
</feature>
<feature type="chain" id="PRO_5002026674" description="Type IV pilus biogenesis protein PilP" evidence="2">
    <location>
        <begin position="19"/>
        <end position="173"/>
    </location>
</feature>
<sequence>MKKLPIVILSLLALPLSAKEINTQALKACSFVENDFQRLQCYDQVIAGKELTATKKNKSSKKQAKLPDNAAAPAKSKSQNVAATAQKAEDNFGLEHRKVEKKDDEITSVVTKVKTHPHGELIITLENGHVWQQIGSDRFNLKSGETVIITRGMFNSFIMKVEGRNRGIKVKRK</sequence>
<dbReference type="HOGENOM" id="CLU_118094_0_0_6"/>
<evidence type="ECO:0008006" key="5">
    <source>
        <dbReference type="Google" id="ProtNLM"/>
    </source>
</evidence>
<dbReference type="Proteomes" id="UP000030341">
    <property type="component" value="Chromosome 1"/>
</dbReference>
<dbReference type="eggNOG" id="ENOG5033267">
    <property type="taxonomic scope" value="Bacteria"/>
</dbReference>
<reference evidence="3 4" key="1">
    <citation type="submission" date="2014-11" db="EMBL/GenBank/DDBJ databases">
        <title>Complete Genome Sequence of Pseudoalteromonas sp. Strain OCN003 Isolated from Kaneohe Bay, Oahu, Hawaii.</title>
        <authorList>
            <person name="Beurmann S."/>
            <person name="Videau P."/>
            <person name="Ushijima B."/>
            <person name="Smith A.M."/>
            <person name="Aeby G.S."/>
            <person name="Callahan S.M."/>
            <person name="Belcaid M."/>
        </authorList>
    </citation>
    <scope>NUCLEOTIDE SEQUENCE [LARGE SCALE GENOMIC DNA]</scope>
    <source>
        <strain evidence="3 4">OCN003</strain>
    </source>
</reference>
<evidence type="ECO:0000313" key="3">
    <source>
        <dbReference type="EMBL" id="AIY64139.1"/>
    </source>
</evidence>
<proteinExistence type="predicted"/>
<keyword evidence="4" id="KW-1185">Reference proteome</keyword>
<dbReference type="OrthoDB" id="4750212at2"/>
<dbReference type="KEGG" id="pseo:OM33_02450"/>
<organism evidence="3 4">
    <name type="scientific">Pseudoalteromonas piratica</name>
    <dbReference type="NCBI Taxonomy" id="1348114"/>
    <lineage>
        <taxon>Bacteria</taxon>
        <taxon>Pseudomonadati</taxon>
        <taxon>Pseudomonadota</taxon>
        <taxon>Gammaproteobacteria</taxon>
        <taxon>Alteromonadales</taxon>
        <taxon>Pseudoalteromonadaceae</taxon>
        <taxon>Pseudoalteromonas</taxon>
    </lineage>
</organism>
<evidence type="ECO:0000256" key="1">
    <source>
        <dbReference type="SAM" id="MobiDB-lite"/>
    </source>
</evidence>